<evidence type="ECO:0000313" key="7">
    <source>
        <dbReference type="Proteomes" id="UP000190274"/>
    </source>
</evidence>
<dbReference type="OrthoDB" id="2529286at2759"/>
<organism evidence="6 7">
    <name type="scientific">Lachancea dasiensis</name>
    <dbReference type="NCBI Taxonomy" id="1072105"/>
    <lineage>
        <taxon>Eukaryota</taxon>
        <taxon>Fungi</taxon>
        <taxon>Dikarya</taxon>
        <taxon>Ascomycota</taxon>
        <taxon>Saccharomycotina</taxon>
        <taxon>Saccharomycetes</taxon>
        <taxon>Saccharomycetales</taxon>
        <taxon>Saccharomycetaceae</taxon>
        <taxon>Lachancea</taxon>
    </lineage>
</organism>
<protein>
    <recommendedName>
        <fullName evidence="5">Ribosomal lysine N-methyltransferase 5</fullName>
    </recommendedName>
</protein>
<dbReference type="GO" id="GO:0032991">
    <property type="term" value="C:protein-containing complex"/>
    <property type="evidence" value="ECO:0007669"/>
    <property type="project" value="TreeGrafter"/>
</dbReference>
<proteinExistence type="inferred from homology"/>
<evidence type="ECO:0000256" key="4">
    <source>
        <dbReference type="ARBA" id="ARBA00038458"/>
    </source>
</evidence>
<dbReference type="GO" id="GO:0008757">
    <property type="term" value="F:S-adenosylmethionine-dependent methyltransferase activity"/>
    <property type="evidence" value="ECO:0007669"/>
    <property type="project" value="EnsemblFungi"/>
</dbReference>
<dbReference type="Proteomes" id="UP000190274">
    <property type="component" value="Chromosome G"/>
</dbReference>
<dbReference type="Pfam" id="PF10294">
    <property type="entry name" value="Methyltransf_16"/>
    <property type="match status" value="1"/>
</dbReference>
<accession>A0A1G4JTE7</accession>
<dbReference type="Gene3D" id="3.40.50.150">
    <property type="entry name" value="Vaccinia Virus protein VP39"/>
    <property type="match status" value="1"/>
</dbReference>
<keyword evidence="7" id="KW-1185">Reference proteome</keyword>
<dbReference type="InterPro" id="IPR029063">
    <property type="entry name" value="SAM-dependent_MTases_sf"/>
</dbReference>
<reference evidence="7" key="1">
    <citation type="submission" date="2016-03" db="EMBL/GenBank/DDBJ databases">
        <authorList>
            <person name="Devillers H."/>
        </authorList>
    </citation>
    <scope>NUCLEOTIDE SEQUENCE [LARGE SCALE GENOMIC DNA]</scope>
</reference>
<sequence>MGVKLKLLNEDTIYEHIFERYSLLQKNSQSVNQDLGIESRINGYLELSFEPTDKKSACKDSFSFEVSQSLSSLNSSRDNNNSTTGYVVWSTTPFFLKWLLYSKSGEQFQKGASIACEDDPLKQFCDVEPIFSACESNHDDQPFRQIVELGSGVAGILGIALGNYVDKYVYTDQKALLARLEHNVAHNIDELRLRSLETLTLHVESCRRTPQKLQLDMLSLDWENFDPNPAKLHSLLLPARRAHVTIISMDVVYNEYLIEPYLRTLKGLLHAYRSKKHTVSALLGIQLRDQDVIETFLECAVRDFELNVHVIVDKMIEATRFDLFYVTLRD</sequence>
<evidence type="ECO:0000256" key="1">
    <source>
        <dbReference type="ARBA" id="ARBA00022603"/>
    </source>
</evidence>
<dbReference type="AlphaFoldDB" id="A0A1G4JTE7"/>
<evidence type="ECO:0000256" key="2">
    <source>
        <dbReference type="ARBA" id="ARBA00022679"/>
    </source>
</evidence>
<dbReference type="InterPro" id="IPR019410">
    <property type="entry name" value="Methyltransf_16"/>
</dbReference>
<dbReference type="STRING" id="1266660.A0A1G4JTE7"/>
<keyword evidence="3" id="KW-0949">S-adenosyl-L-methionine</keyword>
<gene>
    <name evidence="6" type="ORF">LADA_0G06216G</name>
</gene>
<keyword evidence="1" id="KW-0489">Methyltransferase</keyword>
<evidence type="ECO:0000313" key="6">
    <source>
        <dbReference type="EMBL" id="SCU94049.1"/>
    </source>
</evidence>
<evidence type="ECO:0000256" key="3">
    <source>
        <dbReference type="ARBA" id="ARBA00022691"/>
    </source>
</evidence>
<keyword evidence="2" id="KW-0808">Transferase</keyword>
<dbReference type="PANTHER" id="PTHR14614:SF109">
    <property type="entry name" value="RIBOSOMAL LYSINE N-METHYLTRANSFERASE 5"/>
    <property type="match status" value="1"/>
</dbReference>
<name>A0A1G4JTE7_9SACH</name>
<dbReference type="GO" id="GO:0005829">
    <property type="term" value="C:cytosol"/>
    <property type="evidence" value="ECO:0007669"/>
    <property type="project" value="TreeGrafter"/>
</dbReference>
<evidence type="ECO:0000256" key="5">
    <source>
        <dbReference type="ARBA" id="ARBA00039932"/>
    </source>
</evidence>
<dbReference type="PANTHER" id="PTHR14614">
    <property type="entry name" value="HEPATOCELLULAR CARCINOMA-ASSOCIATED ANTIGEN"/>
    <property type="match status" value="1"/>
</dbReference>
<dbReference type="EMBL" id="LT598457">
    <property type="protein sequence ID" value="SCU94049.1"/>
    <property type="molecule type" value="Genomic_DNA"/>
</dbReference>
<comment type="similarity">
    <text evidence="4">Belongs to the class I-like SAM-binding methyltransferase superfamily. RKM5 family.</text>
</comment>
<dbReference type="GO" id="GO:0032259">
    <property type="term" value="P:methylation"/>
    <property type="evidence" value="ECO:0007669"/>
    <property type="project" value="UniProtKB-KW"/>
</dbReference>